<sequence length="216" mass="24966">MIKSHSIKSDKNNSDDYDGDYYEDDDDDNDDIMIVENSDNGGRGDDDDDDDDDDDSDDYDGGNNSNDDDDDNDKYDFYDDDDDEEDDDDDDNHNADNDNDNIILALKCLSDSRDISNEFLNEIKAYSINSVYDRDNILKSGSRDHEIEKQFNEAEEYRRKNLSSIKDSQSLTTHPQAIYKSRLLNPFVEELPKDDIDKYKISDDMDVDFCSLIEEN</sequence>
<reference evidence="2" key="1">
    <citation type="submission" date="2020-05" db="EMBL/GenBank/DDBJ databases">
        <authorList>
            <person name="Rincon C."/>
            <person name="Sanders R I."/>
            <person name="Robbins C."/>
            <person name="Chaturvedi A."/>
        </authorList>
    </citation>
    <scope>NUCLEOTIDE SEQUENCE</scope>
    <source>
        <strain evidence="2">CHB12</strain>
    </source>
</reference>
<gene>
    <name evidence="2" type="ORF">CHRIB12_LOCUS15658</name>
</gene>
<dbReference type="AlphaFoldDB" id="A0A916ECM1"/>
<dbReference type="OrthoDB" id="10252171at2759"/>
<feature type="compositionally biased region" description="Acidic residues" evidence="1">
    <location>
        <begin position="45"/>
        <end position="91"/>
    </location>
</feature>
<proteinExistence type="predicted"/>
<evidence type="ECO:0000256" key="1">
    <source>
        <dbReference type="SAM" id="MobiDB-lite"/>
    </source>
</evidence>
<organism evidence="2 3">
    <name type="scientific">Rhizophagus irregularis</name>
    <dbReference type="NCBI Taxonomy" id="588596"/>
    <lineage>
        <taxon>Eukaryota</taxon>
        <taxon>Fungi</taxon>
        <taxon>Fungi incertae sedis</taxon>
        <taxon>Mucoromycota</taxon>
        <taxon>Glomeromycotina</taxon>
        <taxon>Glomeromycetes</taxon>
        <taxon>Glomerales</taxon>
        <taxon>Glomeraceae</taxon>
        <taxon>Rhizophagus</taxon>
    </lineage>
</organism>
<protein>
    <submittedName>
        <fullName evidence="2">Uncharacterized protein</fullName>
    </submittedName>
</protein>
<dbReference type="Proteomes" id="UP000684084">
    <property type="component" value="Unassembled WGS sequence"/>
</dbReference>
<feature type="region of interest" description="Disordered" evidence="1">
    <location>
        <begin position="1"/>
        <end position="98"/>
    </location>
</feature>
<evidence type="ECO:0000313" key="3">
    <source>
        <dbReference type="Proteomes" id="UP000684084"/>
    </source>
</evidence>
<accession>A0A916ECM1</accession>
<name>A0A916ECM1_9GLOM</name>
<feature type="compositionally biased region" description="Acidic residues" evidence="1">
    <location>
        <begin position="15"/>
        <end position="33"/>
    </location>
</feature>
<comment type="caution">
    <text evidence="2">The sequence shown here is derived from an EMBL/GenBank/DDBJ whole genome shotgun (WGS) entry which is preliminary data.</text>
</comment>
<evidence type="ECO:0000313" key="2">
    <source>
        <dbReference type="EMBL" id="CAB5377277.1"/>
    </source>
</evidence>
<dbReference type="EMBL" id="CAGKOT010000037">
    <property type="protein sequence ID" value="CAB5377277.1"/>
    <property type="molecule type" value="Genomic_DNA"/>
</dbReference>